<dbReference type="InterPro" id="IPR000719">
    <property type="entry name" value="Prot_kinase_dom"/>
</dbReference>
<dbReference type="InterPro" id="IPR036426">
    <property type="entry name" value="Bulb-type_lectin_dom_sf"/>
</dbReference>
<dbReference type="Gene3D" id="2.90.10.10">
    <property type="entry name" value="Bulb-type lectin domain"/>
    <property type="match status" value="1"/>
</dbReference>
<evidence type="ECO:0000256" key="8">
    <source>
        <dbReference type="ARBA" id="ARBA00022734"/>
    </source>
</evidence>
<evidence type="ECO:0000256" key="19">
    <source>
        <dbReference type="PIRNR" id="PIRNR000641"/>
    </source>
</evidence>
<evidence type="ECO:0000256" key="17">
    <source>
        <dbReference type="ARBA" id="ARBA00047899"/>
    </source>
</evidence>
<dbReference type="Pfam" id="PF00954">
    <property type="entry name" value="S_locus_glycop"/>
    <property type="match status" value="1"/>
</dbReference>
<feature type="chain" id="PRO_5041386740" description="Receptor-like serine/threonine-protein kinase" evidence="21">
    <location>
        <begin position="25"/>
        <end position="735"/>
    </location>
</feature>
<name>A0AA39DJI8_VITRO</name>
<dbReference type="GO" id="GO:0005524">
    <property type="term" value="F:ATP binding"/>
    <property type="evidence" value="ECO:0007669"/>
    <property type="project" value="UniProtKB-KW"/>
</dbReference>
<comment type="similarity">
    <text evidence="19">Belongs to the protein kinase superfamily. Ser/Thr protein kinase family.</text>
</comment>
<dbReference type="InterPro" id="IPR001480">
    <property type="entry name" value="Bulb-type_lectin_dom"/>
</dbReference>
<evidence type="ECO:0000256" key="4">
    <source>
        <dbReference type="ARBA" id="ARBA00022553"/>
    </source>
</evidence>
<keyword evidence="6 20" id="KW-0812">Transmembrane</keyword>
<organism evidence="24 25">
    <name type="scientific">Vitis rotundifolia</name>
    <name type="common">Muscadine grape</name>
    <dbReference type="NCBI Taxonomy" id="103349"/>
    <lineage>
        <taxon>Eukaryota</taxon>
        <taxon>Viridiplantae</taxon>
        <taxon>Streptophyta</taxon>
        <taxon>Embryophyta</taxon>
        <taxon>Tracheophyta</taxon>
        <taxon>Spermatophyta</taxon>
        <taxon>Magnoliopsida</taxon>
        <taxon>eudicotyledons</taxon>
        <taxon>Gunneridae</taxon>
        <taxon>Pentapetalae</taxon>
        <taxon>rosids</taxon>
        <taxon>Vitales</taxon>
        <taxon>Vitaceae</taxon>
        <taxon>Viteae</taxon>
        <taxon>Vitis</taxon>
    </lineage>
</organism>
<dbReference type="InterPro" id="IPR024171">
    <property type="entry name" value="SRK-like_kinase"/>
</dbReference>
<evidence type="ECO:0000256" key="20">
    <source>
        <dbReference type="SAM" id="Phobius"/>
    </source>
</evidence>
<evidence type="ECO:0000256" key="9">
    <source>
        <dbReference type="ARBA" id="ARBA00022741"/>
    </source>
</evidence>
<comment type="subcellular location">
    <subcellularLocation>
        <location evidence="1">Cell membrane</location>
        <topology evidence="1">Single-pass type I membrane protein</topology>
    </subcellularLocation>
</comment>
<feature type="domain" description="Bulb-type lectin" evidence="23">
    <location>
        <begin position="25"/>
        <end position="149"/>
    </location>
</feature>
<dbReference type="SUPFAM" id="SSF51110">
    <property type="entry name" value="alpha-D-mannose-specific plant lectins"/>
    <property type="match status" value="1"/>
</dbReference>
<evidence type="ECO:0000256" key="21">
    <source>
        <dbReference type="SAM" id="SignalP"/>
    </source>
</evidence>
<dbReference type="Pfam" id="PF00069">
    <property type="entry name" value="Pkinase"/>
    <property type="match status" value="1"/>
</dbReference>
<evidence type="ECO:0000256" key="1">
    <source>
        <dbReference type="ARBA" id="ARBA00004251"/>
    </source>
</evidence>
<keyword evidence="7 21" id="KW-0732">Signal</keyword>
<keyword evidence="5 19" id="KW-0808">Transferase</keyword>
<dbReference type="EMBL" id="JARBHA010000012">
    <property type="protein sequence ID" value="KAJ9686304.1"/>
    <property type="molecule type" value="Genomic_DNA"/>
</dbReference>
<keyword evidence="11 19" id="KW-0067">ATP-binding</keyword>
<evidence type="ECO:0000259" key="22">
    <source>
        <dbReference type="PROSITE" id="PS50011"/>
    </source>
</evidence>
<dbReference type="GO" id="GO:0030246">
    <property type="term" value="F:carbohydrate binding"/>
    <property type="evidence" value="ECO:0007669"/>
    <property type="project" value="UniProtKB-KW"/>
</dbReference>
<dbReference type="PANTHER" id="PTHR47974:SF19">
    <property type="entry name" value="RECEPTOR-LIKE SERINE_THREONINE-PROTEIN KINASE"/>
    <property type="match status" value="1"/>
</dbReference>
<evidence type="ECO:0000256" key="3">
    <source>
        <dbReference type="ARBA" id="ARBA00022527"/>
    </source>
</evidence>
<gene>
    <name evidence="24" type="ORF">PVL29_015280</name>
</gene>
<evidence type="ECO:0000256" key="18">
    <source>
        <dbReference type="ARBA" id="ARBA00048679"/>
    </source>
</evidence>
<dbReference type="Gene3D" id="3.30.200.20">
    <property type="entry name" value="Phosphorylase Kinase, domain 1"/>
    <property type="match status" value="1"/>
</dbReference>
<keyword evidence="9 19" id="KW-0547">Nucleotide-binding</keyword>
<dbReference type="PANTHER" id="PTHR47974">
    <property type="entry name" value="OS07G0415500 PROTEIN"/>
    <property type="match status" value="1"/>
</dbReference>
<dbReference type="AlphaFoldDB" id="A0AA39DJI8"/>
<dbReference type="GO" id="GO:0004674">
    <property type="term" value="F:protein serine/threonine kinase activity"/>
    <property type="evidence" value="ECO:0007669"/>
    <property type="project" value="UniProtKB-KW"/>
</dbReference>
<evidence type="ECO:0000313" key="25">
    <source>
        <dbReference type="Proteomes" id="UP001168098"/>
    </source>
</evidence>
<evidence type="ECO:0000256" key="11">
    <source>
        <dbReference type="ARBA" id="ARBA00022840"/>
    </source>
</evidence>
<dbReference type="InterPro" id="IPR011009">
    <property type="entry name" value="Kinase-like_dom_sf"/>
</dbReference>
<dbReference type="Proteomes" id="UP001168098">
    <property type="component" value="Unassembled WGS sequence"/>
</dbReference>
<evidence type="ECO:0000256" key="12">
    <source>
        <dbReference type="ARBA" id="ARBA00022989"/>
    </source>
</evidence>
<keyword evidence="25" id="KW-1185">Reference proteome</keyword>
<dbReference type="FunFam" id="1.10.510.10:FF:000384">
    <property type="entry name" value="G-type lectin S-receptor-like serine/threonine-protein kinase"/>
    <property type="match status" value="1"/>
</dbReference>
<evidence type="ECO:0000256" key="15">
    <source>
        <dbReference type="ARBA" id="ARBA00023170"/>
    </source>
</evidence>
<dbReference type="GO" id="GO:0048544">
    <property type="term" value="P:recognition of pollen"/>
    <property type="evidence" value="ECO:0007669"/>
    <property type="project" value="InterPro"/>
</dbReference>
<keyword evidence="12 20" id="KW-1133">Transmembrane helix</keyword>
<evidence type="ECO:0000313" key="24">
    <source>
        <dbReference type="EMBL" id="KAJ9686304.1"/>
    </source>
</evidence>
<dbReference type="FunFam" id="2.90.10.10:FF:000002">
    <property type="entry name" value="Serine/threonine-protein kinase"/>
    <property type="match status" value="1"/>
</dbReference>
<comment type="catalytic activity">
    <reaction evidence="17 19">
        <text>L-threonyl-[protein] + ATP = O-phospho-L-threonyl-[protein] + ADP + H(+)</text>
        <dbReference type="Rhea" id="RHEA:46608"/>
        <dbReference type="Rhea" id="RHEA-COMP:11060"/>
        <dbReference type="Rhea" id="RHEA-COMP:11605"/>
        <dbReference type="ChEBI" id="CHEBI:15378"/>
        <dbReference type="ChEBI" id="CHEBI:30013"/>
        <dbReference type="ChEBI" id="CHEBI:30616"/>
        <dbReference type="ChEBI" id="CHEBI:61977"/>
        <dbReference type="ChEBI" id="CHEBI:456216"/>
        <dbReference type="EC" id="2.7.11.1"/>
    </reaction>
</comment>
<dbReference type="Pfam" id="PF01453">
    <property type="entry name" value="B_lectin"/>
    <property type="match status" value="1"/>
</dbReference>
<keyword evidence="4" id="KW-0597">Phosphoprotein</keyword>
<dbReference type="SUPFAM" id="SSF56112">
    <property type="entry name" value="Protein kinase-like (PK-like)"/>
    <property type="match status" value="1"/>
</dbReference>
<evidence type="ECO:0000256" key="16">
    <source>
        <dbReference type="ARBA" id="ARBA00023180"/>
    </source>
</evidence>
<feature type="signal peptide" evidence="21">
    <location>
        <begin position="1"/>
        <end position="24"/>
    </location>
</feature>
<keyword evidence="13 20" id="KW-0472">Membrane</keyword>
<dbReference type="SMART" id="SM00108">
    <property type="entry name" value="B_lectin"/>
    <property type="match status" value="1"/>
</dbReference>
<dbReference type="GO" id="GO:0005886">
    <property type="term" value="C:plasma membrane"/>
    <property type="evidence" value="ECO:0007669"/>
    <property type="project" value="UniProtKB-SubCell"/>
</dbReference>
<keyword evidence="15" id="KW-0675">Receptor</keyword>
<evidence type="ECO:0000256" key="10">
    <source>
        <dbReference type="ARBA" id="ARBA00022777"/>
    </source>
</evidence>
<dbReference type="CDD" id="cd00028">
    <property type="entry name" value="B_lectin"/>
    <property type="match status" value="1"/>
</dbReference>
<proteinExistence type="inferred from homology"/>
<dbReference type="Gene3D" id="1.10.510.10">
    <property type="entry name" value="Transferase(Phosphotransferase) domain 1"/>
    <property type="match status" value="1"/>
</dbReference>
<evidence type="ECO:0000256" key="7">
    <source>
        <dbReference type="ARBA" id="ARBA00022729"/>
    </source>
</evidence>
<evidence type="ECO:0000259" key="23">
    <source>
        <dbReference type="PROSITE" id="PS50927"/>
    </source>
</evidence>
<accession>A0AA39DJI8</accession>
<evidence type="ECO:0000256" key="13">
    <source>
        <dbReference type="ARBA" id="ARBA00023136"/>
    </source>
</evidence>
<dbReference type="EC" id="2.7.11.1" evidence="19"/>
<evidence type="ECO:0000256" key="14">
    <source>
        <dbReference type="ARBA" id="ARBA00023157"/>
    </source>
</evidence>
<sequence>MKSCFFLPFLHLFSLSFKAHPCRGSDTIFPGQSLSGNQTIRSDDGGTFELGFFTPGNSRNYYIGIWYGRLPTKTVVWVANRDQPLSDPSSSTLQLSHDGRLVLLNQSKTEIWSTDVNSTTSDSTIAVLLDDGNLVVRGGTNSSSVVYWQSFDHPTDTWLPGGRIGYSKLTNEKMFLTAWSNPENPAPGIFSSKAEVGQNGASHDLLWNHSKMYWSSGEWTGKNFVNVPEIDRDYYIKNFRFVKTENESYFTYDAGFPSVDTRFVLDYTGQLKQFVWGKDFTEWAIYWTRPTLQCEVHGFCGPFGSCSTTKEPLCECLKGFEPTLLKDWELEDHSGGCVRKTPLQCWNDTFFVISNTVFPVDAEKLTVTKPEESLFNLQKVLADKERGKDFHVRIAASELVETGKNTITWILIGTIGGFFLVLAIVLIVFLILYRGQRQTVGQVQAGEDYLVLFKYKDLQTATKNFSEKLGEGGCGSVFKGTLPNASAIAVKKLNHLMKGEKQFRAEVRSIGTIQHINLVRLRGFCAEASKRCIVFDYMPNGSLEYHLFRRDSETLDWKTRYRIAKGSARGLAYLHEKCRDCIILCDIKPENILLDAEYNPKVAGFGLSKFMGRDFSRVLTTMRGTRGYLAPEWLSGEAITPKVDVFSYGMVLLEIISGRRNRDLLDVGIDHYFPSRAAHIVNSSHGAVTLLDSRLEGNADMEELSRACKIACWCIQDHEKERPTMGQVVRFLEGV</sequence>
<dbReference type="InterPro" id="IPR000858">
    <property type="entry name" value="S_locus_glycoprot_dom"/>
</dbReference>
<dbReference type="CDD" id="cd14066">
    <property type="entry name" value="STKc_IRAK"/>
    <property type="match status" value="1"/>
</dbReference>
<feature type="transmembrane region" description="Helical" evidence="20">
    <location>
        <begin position="407"/>
        <end position="433"/>
    </location>
</feature>
<keyword evidence="14" id="KW-1015">Disulfide bond</keyword>
<keyword evidence="2" id="KW-1003">Cell membrane</keyword>
<evidence type="ECO:0000256" key="6">
    <source>
        <dbReference type="ARBA" id="ARBA00022692"/>
    </source>
</evidence>
<keyword evidence="8" id="KW-0430">Lectin</keyword>
<keyword evidence="16" id="KW-0325">Glycoprotein</keyword>
<evidence type="ECO:0000256" key="2">
    <source>
        <dbReference type="ARBA" id="ARBA00022475"/>
    </source>
</evidence>
<evidence type="ECO:0000256" key="5">
    <source>
        <dbReference type="ARBA" id="ARBA00022679"/>
    </source>
</evidence>
<keyword evidence="10 19" id="KW-0418">Kinase</keyword>
<protein>
    <recommendedName>
        <fullName evidence="19">Receptor-like serine/threonine-protein kinase</fullName>
        <ecNumber evidence="19">2.7.11.1</ecNumber>
    </recommendedName>
</protein>
<dbReference type="PROSITE" id="PS50927">
    <property type="entry name" value="BULB_LECTIN"/>
    <property type="match status" value="1"/>
</dbReference>
<feature type="domain" description="Protein kinase" evidence="22">
    <location>
        <begin position="463"/>
        <end position="735"/>
    </location>
</feature>
<dbReference type="PIRSF" id="PIRSF000641">
    <property type="entry name" value="SRK"/>
    <property type="match status" value="1"/>
</dbReference>
<comment type="caution">
    <text evidence="24">The sequence shown here is derived from an EMBL/GenBank/DDBJ whole genome shotgun (WGS) entry which is preliminary data.</text>
</comment>
<dbReference type="PROSITE" id="PS50011">
    <property type="entry name" value="PROTEIN_KINASE_DOM"/>
    <property type="match status" value="1"/>
</dbReference>
<keyword evidence="3 19" id="KW-0723">Serine/threonine-protein kinase</keyword>
<comment type="catalytic activity">
    <reaction evidence="18 19">
        <text>L-seryl-[protein] + ATP = O-phospho-L-seryl-[protein] + ADP + H(+)</text>
        <dbReference type="Rhea" id="RHEA:17989"/>
        <dbReference type="Rhea" id="RHEA-COMP:9863"/>
        <dbReference type="Rhea" id="RHEA-COMP:11604"/>
        <dbReference type="ChEBI" id="CHEBI:15378"/>
        <dbReference type="ChEBI" id="CHEBI:29999"/>
        <dbReference type="ChEBI" id="CHEBI:30616"/>
        <dbReference type="ChEBI" id="CHEBI:83421"/>
        <dbReference type="ChEBI" id="CHEBI:456216"/>
        <dbReference type="EC" id="2.7.11.1"/>
    </reaction>
</comment>
<dbReference type="SMART" id="SM00220">
    <property type="entry name" value="S_TKc"/>
    <property type="match status" value="1"/>
</dbReference>
<reference evidence="24 25" key="1">
    <citation type="journal article" date="2023" name="BMC Biotechnol.">
        <title>Vitis rotundifolia cv Carlos genome sequencing.</title>
        <authorList>
            <person name="Huff M."/>
            <person name="Hulse-Kemp A."/>
            <person name="Scheffler B."/>
            <person name="Youngblood R."/>
            <person name="Simpson S."/>
            <person name="Babiker E."/>
            <person name="Staton M."/>
        </authorList>
    </citation>
    <scope>NUCLEOTIDE SEQUENCE [LARGE SCALE GENOMIC DNA]</scope>
    <source>
        <tissue evidence="24">Leaf</tissue>
    </source>
</reference>
<dbReference type="FunFam" id="3.30.200.20:FF:000370">
    <property type="entry name" value="Receptor-like protein kinase 4"/>
    <property type="match status" value="1"/>
</dbReference>